<gene>
    <name evidence="2" type="ORF">H4W31_000964</name>
</gene>
<evidence type="ECO:0000313" key="3">
    <source>
        <dbReference type="Proteomes" id="UP000649753"/>
    </source>
</evidence>
<dbReference type="AlphaFoldDB" id="A0A927R4V2"/>
<accession>A0A927R4V2</accession>
<dbReference type="RefSeq" id="WP_192765533.1">
    <property type="nucleotide sequence ID" value="NZ_JADBEB010000001.1"/>
</dbReference>
<sequence length="320" mass="34704">MIWLTWRQHRRQALFTLLGLAALAAFVVPTGLSMRHTFTRLGLADCVTTAGPGCSTNIEKFSSTYGSLVLVSVLLLVVPLMIGLFWGAPVVAREVEQGTHRMIWTQGISRRYWAFVKCGLLGGAVAAFALVYGLGVSWWYEPLGQIDVRQTRFTEVFFDMQGMAPVGYTLFGVALGVFAGTLLPKVLPAMALTLAGFVGVRAAVALLARPHYMTPVADDQIIQDGTGGQGNLAGGWVLSKEVRQADGTFVTSGTVRCPPAADGIPCASDPALGLRPGAYNHQVFQPGDRFWTFQWIETGVFVALAALLIWFAIRRIRRIA</sequence>
<name>A0A927R4V2_9ACTN</name>
<evidence type="ECO:0000256" key="1">
    <source>
        <dbReference type="SAM" id="Phobius"/>
    </source>
</evidence>
<comment type="caution">
    <text evidence="2">The sequence shown here is derived from an EMBL/GenBank/DDBJ whole genome shotgun (WGS) entry which is preliminary data.</text>
</comment>
<evidence type="ECO:0008006" key="4">
    <source>
        <dbReference type="Google" id="ProtNLM"/>
    </source>
</evidence>
<feature type="transmembrane region" description="Helical" evidence="1">
    <location>
        <begin position="293"/>
        <end position="313"/>
    </location>
</feature>
<evidence type="ECO:0000313" key="2">
    <source>
        <dbReference type="EMBL" id="MBE1485326.1"/>
    </source>
</evidence>
<keyword evidence="3" id="KW-1185">Reference proteome</keyword>
<reference evidence="2" key="1">
    <citation type="submission" date="2020-10" db="EMBL/GenBank/DDBJ databases">
        <title>Sequencing the genomes of 1000 actinobacteria strains.</title>
        <authorList>
            <person name="Klenk H.-P."/>
        </authorList>
    </citation>
    <scope>NUCLEOTIDE SEQUENCE</scope>
    <source>
        <strain evidence="2">DSM 46832</strain>
    </source>
</reference>
<organism evidence="2 3">
    <name type="scientific">Plantactinospora soyae</name>
    <dbReference type="NCBI Taxonomy" id="1544732"/>
    <lineage>
        <taxon>Bacteria</taxon>
        <taxon>Bacillati</taxon>
        <taxon>Actinomycetota</taxon>
        <taxon>Actinomycetes</taxon>
        <taxon>Micromonosporales</taxon>
        <taxon>Micromonosporaceae</taxon>
        <taxon>Plantactinospora</taxon>
    </lineage>
</organism>
<keyword evidence="1" id="KW-0812">Transmembrane</keyword>
<keyword evidence="1" id="KW-1133">Transmembrane helix</keyword>
<dbReference type="EMBL" id="JADBEB010000001">
    <property type="protein sequence ID" value="MBE1485326.1"/>
    <property type="molecule type" value="Genomic_DNA"/>
</dbReference>
<feature type="transmembrane region" description="Helical" evidence="1">
    <location>
        <begin position="112"/>
        <end position="140"/>
    </location>
</feature>
<protein>
    <recommendedName>
        <fullName evidence="4">Transporter</fullName>
    </recommendedName>
</protein>
<feature type="transmembrane region" description="Helical" evidence="1">
    <location>
        <begin position="160"/>
        <end position="179"/>
    </location>
</feature>
<proteinExistence type="predicted"/>
<feature type="transmembrane region" description="Helical" evidence="1">
    <location>
        <begin position="186"/>
        <end position="208"/>
    </location>
</feature>
<keyword evidence="1" id="KW-0472">Membrane</keyword>
<dbReference type="Proteomes" id="UP000649753">
    <property type="component" value="Unassembled WGS sequence"/>
</dbReference>
<feature type="transmembrane region" description="Helical" evidence="1">
    <location>
        <begin position="68"/>
        <end position="91"/>
    </location>
</feature>